<accession>A0A4R1RS88</accession>
<name>A0A4R1RS88_HYDET</name>
<evidence type="ECO:0000313" key="5">
    <source>
        <dbReference type="EMBL" id="TCL69335.1"/>
    </source>
</evidence>
<evidence type="ECO:0000256" key="2">
    <source>
        <dbReference type="ARBA" id="ARBA00022801"/>
    </source>
</evidence>
<protein>
    <submittedName>
        <fullName evidence="5">G/U mismatch-specific uracil-DNA glycosylase</fullName>
    </submittedName>
</protein>
<proteinExistence type="predicted"/>
<dbReference type="Proteomes" id="UP000295008">
    <property type="component" value="Unassembled WGS sequence"/>
</dbReference>
<dbReference type="GO" id="GO:0004844">
    <property type="term" value="F:uracil DNA N-glycosylase activity"/>
    <property type="evidence" value="ECO:0007669"/>
    <property type="project" value="TreeGrafter"/>
</dbReference>
<dbReference type="GO" id="GO:0008263">
    <property type="term" value="F:pyrimidine-specific mismatch base pair DNA N-glycosylase activity"/>
    <property type="evidence" value="ECO:0007669"/>
    <property type="project" value="TreeGrafter"/>
</dbReference>
<dbReference type="AlphaFoldDB" id="A0A4R1RS88"/>
<evidence type="ECO:0000259" key="4">
    <source>
        <dbReference type="Pfam" id="PF03167"/>
    </source>
</evidence>
<dbReference type="SUPFAM" id="SSF52141">
    <property type="entry name" value="Uracil-DNA glycosylase-like"/>
    <property type="match status" value="1"/>
</dbReference>
<feature type="domain" description="Uracil-DNA glycosylase-like" evidence="4">
    <location>
        <begin position="12"/>
        <end position="167"/>
    </location>
</feature>
<evidence type="ECO:0000313" key="6">
    <source>
        <dbReference type="Proteomes" id="UP000295008"/>
    </source>
</evidence>
<dbReference type="PANTHER" id="PTHR12159:SF9">
    <property type="entry name" value="G_T MISMATCH-SPECIFIC THYMINE DNA GLYCOSYLASE"/>
    <property type="match status" value="1"/>
</dbReference>
<dbReference type="Gene3D" id="3.40.470.10">
    <property type="entry name" value="Uracil-DNA glycosylase-like domain"/>
    <property type="match status" value="1"/>
</dbReference>
<dbReference type="Pfam" id="PF03167">
    <property type="entry name" value="UDG"/>
    <property type="match status" value="1"/>
</dbReference>
<comment type="caution">
    <text evidence="5">The sequence shown here is derived from an EMBL/GenBank/DDBJ whole genome shotgun (WGS) entry which is preliminary data.</text>
</comment>
<keyword evidence="3" id="KW-0234">DNA repair</keyword>
<dbReference type="InterPro" id="IPR015637">
    <property type="entry name" value="MUG/TDG"/>
</dbReference>
<reference evidence="5 6" key="1">
    <citation type="submission" date="2019-03" db="EMBL/GenBank/DDBJ databases">
        <title>Genomic Encyclopedia of Type Strains, Phase IV (KMG-IV): sequencing the most valuable type-strain genomes for metagenomic binning, comparative biology and taxonomic classification.</title>
        <authorList>
            <person name="Goeker M."/>
        </authorList>
    </citation>
    <scope>NUCLEOTIDE SEQUENCE [LARGE SCALE GENOMIC DNA]</scope>
    <source>
        <strain evidence="5 6">LX-B</strain>
    </source>
</reference>
<dbReference type="GO" id="GO:0006285">
    <property type="term" value="P:base-excision repair, AP site formation"/>
    <property type="evidence" value="ECO:0007669"/>
    <property type="project" value="InterPro"/>
</dbReference>
<dbReference type="InterPro" id="IPR036895">
    <property type="entry name" value="Uracil-DNA_glycosylase-like_sf"/>
</dbReference>
<evidence type="ECO:0000256" key="1">
    <source>
        <dbReference type="ARBA" id="ARBA00022763"/>
    </source>
</evidence>
<organism evidence="5 6">
    <name type="scientific">Hydrogenispora ethanolica</name>
    <dbReference type="NCBI Taxonomy" id="1082276"/>
    <lineage>
        <taxon>Bacteria</taxon>
        <taxon>Bacillati</taxon>
        <taxon>Bacillota</taxon>
        <taxon>Hydrogenispora</taxon>
    </lineage>
</organism>
<dbReference type="PANTHER" id="PTHR12159">
    <property type="entry name" value="G/T AND G/U MISMATCH-SPECIFIC DNA GLYCOSYLASE"/>
    <property type="match status" value="1"/>
</dbReference>
<keyword evidence="6" id="KW-1185">Reference proteome</keyword>
<gene>
    <name evidence="5" type="ORF">EDC14_101232</name>
</gene>
<dbReference type="EMBL" id="SLUN01000012">
    <property type="protein sequence ID" value="TCL69335.1"/>
    <property type="molecule type" value="Genomic_DNA"/>
</dbReference>
<dbReference type="RefSeq" id="WP_243662900.1">
    <property type="nucleotide sequence ID" value="NZ_SLUN01000012.1"/>
</dbReference>
<sequence>MGSTELILPNLLREDLTILFVGINPGLRSAAVRHHFAGHSNRFWRFLYESGLTPAKMRAEEDALLLKLGFGITNIVPRPTAAASELRPEELRAGAADLLELLRHYRPLIAAYLGKDIYKYLSGRRECNWGIQEPGVVEGVTDFLLPNPSGLNRMVPAEQLKYYQDLKALSESHR</sequence>
<dbReference type="CDD" id="cd10028">
    <property type="entry name" value="UDG-F2_TDG_MUG"/>
    <property type="match status" value="1"/>
</dbReference>
<dbReference type="InterPro" id="IPR005122">
    <property type="entry name" value="Uracil-DNA_glycosylase-like"/>
</dbReference>
<keyword evidence="1" id="KW-0227">DNA damage</keyword>
<keyword evidence="2" id="KW-0378">Hydrolase</keyword>
<evidence type="ECO:0000256" key="3">
    <source>
        <dbReference type="ARBA" id="ARBA00023204"/>
    </source>
</evidence>